<organism evidence="4 5">
    <name type="scientific">Punica granatum</name>
    <name type="common">Pomegranate</name>
    <dbReference type="NCBI Taxonomy" id="22663"/>
    <lineage>
        <taxon>Eukaryota</taxon>
        <taxon>Viridiplantae</taxon>
        <taxon>Streptophyta</taxon>
        <taxon>Embryophyta</taxon>
        <taxon>Tracheophyta</taxon>
        <taxon>Spermatophyta</taxon>
        <taxon>Magnoliopsida</taxon>
        <taxon>eudicotyledons</taxon>
        <taxon>Gunneridae</taxon>
        <taxon>Pentapetalae</taxon>
        <taxon>rosids</taxon>
        <taxon>malvids</taxon>
        <taxon>Myrtales</taxon>
        <taxon>Lythraceae</taxon>
        <taxon>Punica</taxon>
    </lineage>
</organism>
<keyword evidence="3" id="KW-0809">Transit peptide</keyword>
<dbReference type="InterPro" id="IPR003690">
    <property type="entry name" value="MTERF"/>
</dbReference>
<dbReference type="PANTHER" id="PTHR13068:SF166">
    <property type="entry name" value="TRANSCRIPTION TERMINATION FACTOR MTERF15, MITOCHONDRIAL-LIKE"/>
    <property type="match status" value="1"/>
</dbReference>
<evidence type="ECO:0000256" key="3">
    <source>
        <dbReference type="ARBA" id="ARBA00022946"/>
    </source>
</evidence>
<dbReference type="AlphaFoldDB" id="A0A2I0KBC0"/>
<dbReference type="STRING" id="22663.A0A2I0KBC0"/>
<name>A0A2I0KBC0_PUNGR</name>
<sequence length="231" mass="26816">MGLDPKKSTFQQALLVVLGMSKSSWESNSRLYWNWGWSEEEFLSAFRKYPLCIGLSKDKINRAMGSFMDRMGWKPSLAAERPVLFVAELGEENHPWGFGSSVPSIQRLLYERSSLFLLHPAKSNGLRCISKWAMVLSEKSRSSCLDYSRCCFCYEFCSIGFDAEALTELKHDNRHRAAVWVSMLWYREESRDHLFFSCQFTKQIWAKMLELDLRIDRDSGDWEVKFSAGTP</sequence>
<reference evidence="4 5" key="1">
    <citation type="submission" date="2017-11" db="EMBL/GenBank/DDBJ databases">
        <title>De-novo sequencing of pomegranate (Punica granatum L.) genome.</title>
        <authorList>
            <person name="Akparov Z."/>
            <person name="Amiraslanov A."/>
            <person name="Hajiyeva S."/>
            <person name="Abbasov M."/>
            <person name="Kaur K."/>
            <person name="Hamwieh A."/>
            <person name="Solovyev V."/>
            <person name="Salamov A."/>
            <person name="Braich B."/>
            <person name="Kosarev P."/>
            <person name="Mahmoud A."/>
            <person name="Hajiyev E."/>
            <person name="Babayeva S."/>
            <person name="Izzatullayeva V."/>
            <person name="Mammadov A."/>
            <person name="Mammadov A."/>
            <person name="Sharifova S."/>
            <person name="Ojaghi J."/>
            <person name="Eynullazada K."/>
            <person name="Bayramov B."/>
            <person name="Abdulazimova A."/>
            <person name="Shahmuradov I."/>
        </authorList>
    </citation>
    <scope>NUCLEOTIDE SEQUENCE [LARGE SCALE GENOMIC DNA]</scope>
    <source>
        <strain evidence="5">cv. AG2017</strain>
        <tissue evidence="4">Leaf</tissue>
    </source>
</reference>
<evidence type="ECO:0008006" key="6">
    <source>
        <dbReference type="Google" id="ProtNLM"/>
    </source>
</evidence>
<evidence type="ECO:0000313" key="5">
    <source>
        <dbReference type="Proteomes" id="UP000233551"/>
    </source>
</evidence>
<protein>
    <recommendedName>
        <fullName evidence="6">Reverse transcriptase zinc-binding domain-containing protein</fullName>
    </recommendedName>
</protein>
<accession>A0A2I0KBC0</accession>
<keyword evidence="5" id="KW-1185">Reference proteome</keyword>
<dbReference type="Gene3D" id="1.25.70.10">
    <property type="entry name" value="Transcription termination factor 3, mitochondrial"/>
    <property type="match status" value="1"/>
</dbReference>
<dbReference type="PANTHER" id="PTHR13068">
    <property type="entry name" value="CGI-12 PROTEIN-RELATED"/>
    <property type="match status" value="1"/>
</dbReference>
<comment type="similarity">
    <text evidence="1">Belongs to the mTERF family.</text>
</comment>
<dbReference type="GO" id="GO:0003676">
    <property type="term" value="F:nucleic acid binding"/>
    <property type="evidence" value="ECO:0007669"/>
    <property type="project" value="InterPro"/>
</dbReference>
<keyword evidence="2" id="KW-0806">Transcription termination</keyword>
<evidence type="ECO:0000313" key="4">
    <source>
        <dbReference type="EMBL" id="PKI65076.1"/>
    </source>
</evidence>
<keyword evidence="2" id="KW-0805">Transcription regulation</keyword>
<comment type="caution">
    <text evidence="4">The sequence shown here is derived from an EMBL/GenBank/DDBJ whole genome shotgun (WGS) entry which is preliminary data.</text>
</comment>
<gene>
    <name evidence="4" type="ORF">CRG98_014545</name>
</gene>
<keyword evidence="2" id="KW-0804">Transcription</keyword>
<dbReference type="Proteomes" id="UP000233551">
    <property type="component" value="Unassembled WGS sequence"/>
</dbReference>
<evidence type="ECO:0000256" key="2">
    <source>
        <dbReference type="ARBA" id="ARBA00022472"/>
    </source>
</evidence>
<dbReference type="EMBL" id="PGOL01000770">
    <property type="protein sequence ID" value="PKI65076.1"/>
    <property type="molecule type" value="Genomic_DNA"/>
</dbReference>
<evidence type="ECO:0000256" key="1">
    <source>
        <dbReference type="ARBA" id="ARBA00007692"/>
    </source>
</evidence>
<dbReference type="InterPro" id="IPR038538">
    <property type="entry name" value="MTERF_sf"/>
</dbReference>
<proteinExistence type="inferred from homology"/>
<dbReference type="GO" id="GO:0006353">
    <property type="term" value="P:DNA-templated transcription termination"/>
    <property type="evidence" value="ECO:0007669"/>
    <property type="project" value="UniProtKB-KW"/>
</dbReference>